<evidence type="ECO:0000256" key="1">
    <source>
        <dbReference type="SAM" id="MobiDB-lite"/>
    </source>
</evidence>
<feature type="compositionally biased region" description="Polar residues" evidence="1">
    <location>
        <begin position="93"/>
        <end position="102"/>
    </location>
</feature>
<evidence type="ECO:0000313" key="2">
    <source>
        <dbReference type="EMBL" id="KIJ98774.1"/>
    </source>
</evidence>
<accession>A0A0C9WN41</accession>
<dbReference type="EMBL" id="KN838661">
    <property type="protein sequence ID" value="KIJ98774.1"/>
    <property type="molecule type" value="Genomic_DNA"/>
</dbReference>
<feature type="region of interest" description="Disordered" evidence="1">
    <location>
        <begin position="74"/>
        <end position="102"/>
    </location>
</feature>
<gene>
    <name evidence="2" type="ORF">K443DRAFT_103325</name>
</gene>
<evidence type="ECO:0000313" key="3">
    <source>
        <dbReference type="Proteomes" id="UP000054477"/>
    </source>
</evidence>
<reference evidence="3" key="2">
    <citation type="submission" date="2015-01" db="EMBL/GenBank/DDBJ databases">
        <title>Evolutionary Origins and Diversification of the Mycorrhizal Mutualists.</title>
        <authorList>
            <consortium name="DOE Joint Genome Institute"/>
            <consortium name="Mycorrhizal Genomics Consortium"/>
            <person name="Kohler A."/>
            <person name="Kuo A."/>
            <person name="Nagy L.G."/>
            <person name="Floudas D."/>
            <person name="Copeland A."/>
            <person name="Barry K.W."/>
            <person name="Cichocki N."/>
            <person name="Veneault-Fourrey C."/>
            <person name="LaButti K."/>
            <person name="Lindquist E.A."/>
            <person name="Lipzen A."/>
            <person name="Lundell T."/>
            <person name="Morin E."/>
            <person name="Murat C."/>
            <person name="Riley R."/>
            <person name="Ohm R."/>
            <person name="Sun H."/>
            <person name="Tunlid A."/>
            <person name="Henrissat B."/>
            <person name="Grigoriev I.V."/>
            <person name="Hibbett D.S."/>
            <person name="Martin F."/>
        </authorList>
    </citation>
    <scope>NUCLEOTIDE SEQUENCE [LARGE SCALE GENOMIC DNA]</scope>
    <source>
        <strain evidence="3">LaAM-08-1</strain>
    </source>
</reference>
<organism evidence="2 3">
    <name type="scientific">Laccaria amethystina LaAM-08-1</name>
    <dbReference type="NCBI Taxonomy" id="1095629"/>
    <lineage>
        <taxon>Eukaryota</taxon>
        <taxon>Fungi</taxon>
        <taxon>Dikarya</taxon>
        <taxon>Basidiomycota</taxon>
        <taxon>Agaricomycotina</taxon>
        <taxon>Agaricomycetes</taxon>
        <taxon>Agaricomycetidae</taxon>
        <taxon>Agaricales</taxon>
        <taxon>Agaricineae</taxon>
        <taxon>Hydnangiaceae</taxon>
        <taxon>Laccaria</taxon>
    </lineage>
</organism>
<name>A0A0C9WN41_9AGAR</name>
<dbReference type="HOGENOM" id="CLU_2277917_0_0_1"/>
<dbReference type="AlphaFoldDB" id="A0A0C9WN41"/>
<keyword evidence="3" id="KW-1185">Reference proteome</keyword>
<reference evidence="2 3" key="1">
    <citation type="submission" date="2014-04" db="EMBL/GenBank/DDBJ databases">
        <authorList>
            <consortium name="DOE Joint Genome Institute"/>
            <person name="Kuo A."/>
            <person name="Kohler A."/>
            <person name="Nagy L.G."/>
            <person name="Floudas D."/>
            <person name="Copeland A."/>
            <person name="Barry K.W."/>
            <person name="Cichocki N."/>
            <person name="Veneault-Fourrey C."/>
            <person name="LaButti K."/>
            <person name="Lindquist E.A."/>
            <person name="Lipzen A."/>
            <person name="Lundell T."/>
            <person name="Morin E."/>
            <person name="Murat C."/>
            <person name="Sun H."/>
            <person name="Tunlid A."/>
            <person name="Henrissat B."/>
            <person name="Grigoriev I.V."/>
            <person name="Hibbett D.S."/>
            <person name="Martin F."/>
            <person name="Nordberg H.P."/>
            <person name="Cantor M.N."/>
            <person name="Hua S.X."/>
        </authorList>
    </citation>
    <scope>NUCLEOTIDE SEQUENCE [LARGE SCALE GENOMIC DNA]</scope>
    <source>
        <strain evidence="2 3">LaAM-08-1</strain>
    </source>
</reference>
<dbReference type="Proteomes" id="UP000054477">
    <property type="component" value="Unassembled WGS sequence"/>
</dbReference>
<proteinExistence type="predicted"/>
<protein>
    <submittedName>
        <fullName evidence="2">Uncharacterized protein</fullName>
    </submittedName>
</protein>
<sequence length="102" mass="11344">MTRPSRVRRPPSTQYDGIIFGIDDATGYVLFASHAHLHDPRLVSHVQQIFCLLSNLPSRIIHLMNTCRHPLRFTSDNGEARGDQLNGGGPPANSHNCISQKD</sequence>